<proteinExistence type="predicted"/>
<keyword evidence="1" id="KW-0812">Transmembrane</keyword>
<gene>
    <name evidence="2" type="ORF">NQ318_017731</name>
</gene>
<keyword evidence="3" id="KW-1185">Reference proteome</keyword>
<evidence type="ECO:0000313" key="3">
    <source>
        <dbReference type="Proteomes" id="UP001162162"/>
    </source>
</evidence>
<keyword evidence="1" id="KW-1133">Transmembrane helix</keyword>
<sequence length="111" mass="13034">MPLEYIMVVSDPKSFSDKLVFGENKILVAGYDYTTNEVCLDYSLVIGLVVTWVLFQVAFIIGCMILVRRYKRYYQRECTRQSLEELHKNFGIGFSNLENRRVHWADNDNIL</sequence>
<comment type="caution">
    <text evidence="2">The sequence shown here is derived from an EMBL/GenBank/DDBJ whole genome shotgun (WGS) entry which is preliminary data.</text>
</comment>
<dbReference type="EMBL" id="JAPWTK010000416">
    <property type="protein sequence ID" value="KAJ8940681.1"/>
    <property type="molecule type" value="Genomic_DNA"/>
</dbReference>
<protein>
    <submittedName>
        <fullName evidence="2">Uncharacterized protein</fullName>
    </submittedName>
</protein>
<reference evidence="2" key="1">
    <citation type="journal article" date="2023" name="Insect Mol. Biol.">
        <title>Genome sequencing provides insights into the evolution of gene families encoding plant cell wall-degrading enzymes in longhorned beetles.</title>
        <authorList>
            <person name="Shin N.R."/>
            <person name="Okamura Y."/>
            <person name="Kirsch R."/>
            <person name="Pauchet Y."/>
        </authorList>
    </citation>
    <scope>NUCLEOTIDE SEQUENCE</scope>
    <source>
        <strain evidence="2">AMC_N1</strain>
    </source>
</reference>
<keyword evidence="1" id="KW-0472">Membrane</keyword>
<dbReference type="AlphaFoldDB" id="A0AAV8XQ47"/>
<evidence type="ECO:0000256" key="1">
    <source>
        <dbReference type="SAM" id="Phobius"/>
    </source>
</evidence>
<accession>A0AAV8XQ47</accession>
<organism evidence="2 3">
    <name type="scientific">Aromia moschata</name>
    <dbReference type="NCBI Taxonomy" id="1265417"/>
    <lineage>
        <taxon>Eukaryota</taxon>
        <taxon>Metazoa</taxon>
        <taxon>Ecdysozoa</taxon>
        <taxon>Arthropoda</taxon>
        <taxon>Hexapoda</taxon>
        <taxon>Insecta</taxon>
        <taxon>Pterygota</taxon>
        <taxon>Neoptera</taxon>
        <taxon>Endopterygota</taxon>
        <taxon>Coleoptera</taxon>
        <taxon>Polyphaga</taxon>
        <taxon>Cucujiformia</taxon>
        <taxon>Chrysomeloidea</taxon>
        <taxon>Cerambycidae</taxon>
        <taxon>Cerambycinae</taxon>
        <taxon>Callichromatini</taxon>
        <taxon>Aromia</taxon>
    </lineage>
</organism>
<feature type="transmembrane region" description="Helical" evidence="1">
    <location>
        <begin position="42"/>
        <end position="67"/>
    </location>
</feature>
<evidence type="ECO:0000313" key="2">
    <source>
        <dbReference type="EMBL" id="KAJ8940681.1"/>
    </source>
</evidence>
<name>A0AAV8XQ47_9CUCU</name>
<dbReference type="Proteomes" id="UP001162162">
    <property type="component" value="Unassembled WGS sequence"/>
</dbReference>